<evidence type="ECO:0000256" key="1">
    <source>
        <dbReference type="SAM" id="MobiDB-lite"/>
    </source>
</evidence>
<keyword evidence="3" id="KW-1185">Reference proteome</keyword>
<accession>A0AAD8L497</accession>
<reference evidence="2" key="1">
    <citation type="journal article" date="2023" name="bioRxiv">
        <title>Improved chromosome-level genome assembly for marigold (Tagetes erecta).</title>
        <authorList>
            <person name="Jiang F."/>
            <person name="Yuan L."/>
            <person name="Wang S."/>
            <person name="Wang H."/>
            <person name="Xu D."/>
            <person name="Wang A."/>
            <person name="Fan W."/>
        </authorList>
    </citation>
    <scope>NUCLEOTIDE SEQUENCE</scope>
    <source>
        <strain evidence="2">WSJ</strain>
        <tissue evidence="2">Leaf</tissue>
    </source>
</reference>
<dbReference type="PANTHER" id="PTHR33095">
    <property type="entry name" value="OS07G0619500 PROTEIN"/>
    <property type="match status" value="1"/>
</dbReference>
<protein>
    <submittedName>
        <fullName evidence="2">Uncharacterized protein</fullName>
    </submittedName>
</protein>
<comment type="caution">
    <text evidence="2">The sequence shown here is derived from an EMBL/GenBank/DDBJ whole genome shotgun (WGS) entry which is preliminary data.</text>
</comment>
<dbReference type="Pfam" id="PF07816">
    <property type="entry name" value="DUF1645"/>
    <property type="match status" value="1"/>
</dbReference>
<dbReference type="EMBL" id="JAUHHV010000002">
    <property type="protein sequence ID" value="KAK1432773.1"/>
    <property type="molecule type" value="Genomic_DNA"/>
</dbReference>
<organism evidence="2 3">
    <name type="scientific">Tagetes erecta</name>
    <name type="common">African marigold</name>
    <dbReference type="NCBI Taxonomy" id="13708"/>
    <lineage>
        <taxon>Eukaryota</taxon>
        <taxon>Viridiplantae</taxon>
        <taxon>Streptophyta</taxon>
        <taxon>Embryophyta</taxon>
        <taxon>Tracheophyta</taxon>
        <taxon>Spermatophyta</taxon>
        <taxon>Magnoliopsida</taxon>
        <taxon>eudicotyledons</taxon>
        <taxon>Gunneridae</taxon>
        <taxon>Pentapetalae</taxon>
        <taxon>asterids</taxon>
        <taxon>campanulids</taxon>
        <taxon>Asterales</taxon>
        <taxon>Asteraceae</taxon>
        <taxon>Asteroideae</taxon>
        <taxon>Heliantheae alliance</taxon>
        <taxon>Tageteae</taxon>
        <taxon>Tagetes</taxon>
    </lineage>
</organism>
<dbReference type="AlphaFoldDB" id="A0AAD8L497"/>
<dbReference type="InterPro" id="IPR012442">
    <property type="entry name" value="DUF1645_plant"/>
</dbReference>
<dbReference type="PANTHER" id="PTHR33095:SF127">
    <property type="entry name" value="OS05G0578100 PROTEIN"/>
    <property type="match status" value="1"/>
</dbReference>
<feature type="region of interest" description="Disordered" evidence="1">
    <location>
        <begin position="81"/>
        <end position="101"/>
    </location>
</feature>
<evidence type="ECO:0000313" key="3">
    <source>
        <dbReference type="Proteomes" id="UP001229421"/>
    </source>
</evidence>
<feature type="compositionally biased region" description="Low complexity" evidence="1">
    <location>
        <begin position="82"/>
        <end position="95"/>
    </location>
</feature>
<sequence>MQLEGEKNDLEFCLSFDCYFSDNSITASAAAKVIRELNHQQFYDFTDVDFEFDLDFFNKQPVSGDQHVVNNVVSSPIVKCKNSSNSNSSSNSYIGSGSGGSRRWRIWKSLCRSSGGVDESVLFFRSKKRDASKARLNTDESDKVRKTSRVSSPSFHELFYVRKREERKGDKVKSFLPYKQDLLFVNVNRFGNKNLVGIFAPASVSGIIKQDRWLLLEAIDRYSLDLPWRL</sequence>
<gene>
    <name evidence="2" type="ORF">QVD17_09673</name>
</gene>
<proteinExistence type="predicted"/>
<name>A0AAD8L497_TARER</name>
<dbReference type="Proteomes" id="UP001229421">
    <property type="component" value="Unassembled WGS sequence"/>
</dbReference>
<evidence type="ECO:0000313" key="2">
    <source>
        <dbReference type="EMBL" id="KAK1432773.1"/>
    </source>
</evidence>